<name>A0A3M5P3H6_PSEVI</name>
<dbReference type="Proteomes" id="UP000273854">
    <property type="component" value="Unassembled WGS sequence"/>
</dbReference>
<proteinExistence type="predicted"/>
<evidence type="ECO:0000313" key="2">
    <source>
        <dbReference type="EMBL" id="RMT78516.1"/>
    </source>
</evidence>
<sequence length="71" mass="7661">MDTFEQSIIEAAQDATPNNTAAEREAARAAATQAVAEIMSSMSGLKRTLALAELLDSYSEHDAEQDDEDDE</sequence>
<gene>
    <name evidence="2" type="ORF">ALP40_01944</name>
</gene>
<feature type="region of interest" description="Disordered" evidence="1">
    <location>
        <begin position="1"/>
        <end position="20"/>
    </location>
</feature>
<dbReference type="RefSeq" id="WP_122209666.1">
    <property type="nucleotide sequence ID" value="NZ_JAAMQQ010000009.1"/>
</dbReference>
<reference evidence="2 3" key="1">
    <citation type="submission" date="2018-08" db="EMBL/GenBank/DDBJ databases">
        <title>Recombination of ecologically and evolutionarily significant loci maintains genetic cohesion in the Pseudomonas syringae species complex.</title>
        <authorList>
            <person name="Dillon M."/>
            <person name="Thakur S."/>
            <person name="Almeida R.N.D."/>
            <person name="Weir B.S."/>
            <person name="Guttman D.S."/>
        </authorList>
    </citation>
    <scope>NUCLEOTIDE SEQUENCE [LARGE SCALE GENOMIC DNA]</scope>
    <source>
        <strain evidence="2 3">ICMP 19473</strain>
    </source>
</reference>
<evidence type="ECO:0000313" key="3">
    <source>
        <dbReference type="Proteomes" id="UP000273854"/>
    </source>
</evidence>
<dbReference type="EMBL" id="RBTP01000065">
    <property type="protein sequence ID" value="RMT78516.1"/>
    <property type="molecule type" value="Genomic_DNA"/>
</dbReference>
<dbReference type="AlphaFoldDB" id="A0A3M5P3H6"/>
<protein>
    <submittedName>
        <fullName evidence="2">Uncharacterized protein</fullName>
    </submittedName>
</protein>
<evidence type="ECO:0000256" key="1">
    <source>
        <dbReference type="SAM" id="MobiDB-lite"/>
    </source>
</evidence>
<organism evidence="2 3">
    <name type="scientific">Pseudomonas viridiflava</name>
    <name type="common">Phytomonas viridiflava</name>
    <dbReference type="NCBI Taxonomy" id="33069"/>
    <lineage>
        <taxon>Bacteria</taxon>
        <taxon>Pseudomonadati</taxon>
        <taxon>Pseudomonadota</taxon>
        <taxon>Gammaproteobacteria</taxon>
        <taxon>Pseudomonadales</taxon>
        <taxon>Pseudomonadaceae</taxon>
        <taxon>Pseudomonas</taxon>
    </lineage>
</organism>
<accession>A0A3M5P3H6</accession>
<comment type="caution">
    <text evidence="2">The sequence shown here is derived from an EMBL/GenBank/DDBJ whole genome shotgun (WGS) entry which is preliminary data.</text>
</comment>